<reference evidence="10" key="2">
    <citation type="submission" date="2015-08" db="EMBL/GenBank/DDBJ databases">
        <title>Complete DNA Sequence of Pseudomonas syringae pv. actinidiae, the Causal Agent of Kiwifruit Canker Disease.</title>
        <authorList>
            <person name="Rikkerink E.H.A."/>
            <person name="Fineran P.C."/>
        </authorList>
    </citation>
    <scope>NUCLEOTIDE SEQUENCE</scope>
    <source>
        <strain evidence="10">SkMP5</strain>
    </source>
</reference>
<evidence type="ECO:0000313" key="10">
    <source>
        <dbReference type="EMBL" id="GAP65444.1"/>
    </source>
</evidence>
<evidence type="ECO:0000256" key="3">
    <source>
        <dbReference type="ARBA" id="ARBA00022519"/>
    </source>
</evidence>
<organism evidence="10">
    <name type="scientific">Mizugakiibacter sediminis</name>
    <dbReference type="NCBI Taxonomy" id="1475481"/>
    <lineage>
        <taxon>Bacteria</taxon>
        <taxon>Pseudomonadati</taxon>
        <taxon>Pseudomonadota</taxon>
        <taxon>Gammaproteobacteria</taxon>
        <taxon>Lysobacterales</taxon>
        <taxon>Rhodanobacteraceae</taxon>
        <taxon>Mizugakiibacter</taxon>
    </lineage>
</organism>
<evidence type="ECO:0000256" key="1">
    <source>
        <dbReference type="ARBA" id="ARBA00004127"/>
    </source>
</evidence>
<keyword evidence="6 8" id="KW-1133">Transmembrane helix</keyword>
<feature type="transmembrane region" description="Helical" evidence="8">
    <location>
        <begin position="140"/>
        <end position="158"/>
    </location>
</feature>
<keyword evidence="4 8" id="KW-0812">Transmembrane</keyword>
<dbReference type="GO" id="GO:0012505">
    <property type="term" value="C:endomembrane system"/>
    <property type="evidence" value="ECO:0007669"/>
    <property type="project" value="UniProtKB-SubCell"/>
</dbReference>
<protein>
    <submittedName>
        <fullName evidence="10">Electron transport complex subunit E</fullName>
    </submittedName>
</protein>
<reference evidence="9" key="1">
    <citation type="submission" date="2015-03" db="EMBL/GenBank/DDBJ databases">
        <title>Draft genome sequence of Mizugakiibacter sediminis skMP5.</title>
        <authorList>
            <person name="Watanabe T."/>
            <person name="Kojima H."/>
            <person name="Fukui M."/>
        </authorList>
    </citation>
    <scope>NUCLEOTIDE SEQUENCE</scope>
    <source>
        <strain evidence="9">SkMP5</strain>
    </source>
</reference>
<dbReference type="Proteomes" id="UP000253740">
    <property type="component" value="Unassembled WGS sequence"/>
</dbReference>
<keyword evidence="7 8" id="KW-0472">Membrane</keyword>
<dbReference type="RefSeq" id="WP_062535206.1">
    <property type="nucleotide sequence ID" value="NZ_DF970160.1"/>
</dbReference>
<feature type="transmembrane region" description="Helical" evidence="8">
    <location>
        <begin position="101"/>
        <end position="120"/>
    </location>
</feature>
<proteinExistence type="predicted"/>
<keyword evidence="3" id="KW-1003">Cell membrane</keyword>
<evidence type="ECO:0000313" key="9">
    <source>
        <dbReference type="EMBL" id="GAN43714.1"/>
    </source>
</evidence>
<feature type="transmembrane region" description="Helical" evidence="8">
    <location>
        <begin position="45"/>
        <end position="65"/>
    </location>
</feature>
<name>A0A0K8QKT3_9GAMM</name>
<evidence type="ECO:0000256" key="8">
    <source>
        <dbReference type="SAM" id="Phobius"/>
    </source>
</evidence>
<keyword evidence="2" id="KW-0813">Transport</keyword>
<keyword evidence="3" id="KW-0997">Cell inner membrane</keyword>
<evidence type="ECO:0000313" key="11">
    <source>
        <dbReference type="Proteomes" id="UP000253740"/>
    </source>
</evidence>
<evidence type="ECO:0000256" key="4">
    <source>
        <dbReference type="ARBA" id="ARBA00022692"/>
    </source>
</evidence>
<evidence type="ECO:0000256" key="5">
    <source>
        <dbReference type="ARBA" id="ARBA00022967"/>
    </source>
</evidence>
<dbReference type="PANTHER" id="PTHR30586">
    <property type="entry name" value="ELECTRON TRANSPORT COMPLEX PROTEIN RNFE"/>
    <property type="match status" value="1"/>
</dbReference>
<dbReference type="EMBL" id="DF970160">
    <property type="protein sequence ID" value="GAP65444.1"/>
    <property type="molecule type" value="Genomic_DNA"/>
</dbReference>
<dbReference type="PANTHER" id="PTHR30586:SF0">
    <property type="entry name" value="ION-TRANSLOCATING OXIDOREDUCTASE COMPLEX SUBUNIT E"/>
    <property type="match status" value="1"/>
</dbReference>
<evidence type="ECO:0000256" key="7">
    <source>
        <dbReference type="ARBA" id="ARBA00023136"/>
    </source>
</evidence>
<feature type="transmembrane region" description="Helical" evidence="8">
    <location>
        <begin position="77"/>
        <end position="95"/>
    </location>
</feature>
<accession>A0A0K8QKT3</accession>
<feature type="transmembrane region" description="Helical" evidence="8">
    <location>
        <begin position="186"/>
        <end position="206"/>
    </location>
</feature>
<dbReference type="InterPro" id="IPR003667">
    <property type="entry name" value="NqrDE/RnfAE"/>
</dbReference>
<comment type="subcellular location">
    <subcellularLocation>
        <location evidence="1">Endomembrane system</location>
        <topology evidence="1">Multi-pass membrane protein</topology>
    </subcellularLocation>
</comment>
<dbReference type="GO" id="GO:0005886">
    <property type="term" value="C:plasma membrane"/>
    <property type="evidence" value="ECO:0007669"/>
    <property type="project" value="TreeGrafter"/>
</dbReference>
<gene>
    <name evidence="9" type="ORF">MBSD_0224</name>
    <name evidence="10" type="ORF">MBSD_n0734</name>
</gene>
<dbReference type="EMBL" id="DF952378">
    <property type="protein sequence ID" value="GAN43714.1"/>
    <property type="molecule type" value="Genomic_DNA"/>
</dbReference>
<sequence>MPTPAPSPHDTPAAADAGPLSGHVWPAALLGLCPLLPACRDATTGLVLSAALVFVAALATLVLALLPQRGLNGNPRLLAALLVFAAAATAAQRIIDAWWPALAPTAMLFVPLIAAHGALLRQATFSAPGAFAQLRRGMQWGFGLGALLLALGAARELLGRGTLFADAGTLLGAPMLALRPFAEARGLRLATLAPGAFLALALLLAAKQARDLRATRPPSTEAA</sequence>
<evidence type="ECO:0000256" key="6">
    <source>
        <dbReference type="ARBA" id="ARBA00022989"/>
    </source>
</evidence>
<dbReference type="STRING" id="1475481.GCA_000953855_00744"/>
<dbReference type="AlphaFoldDB" id="A0A0K8QKT3"/>
<dbReference type="Pfam" id="PF02508">
    <property type="entry name" value="Rnf-Nqr"/>
    <property type="match status" value="1"/>
</dbReference>
<keyword evidence="11" id="KW-1185">Reference proteome</keyword>
<keyword evidence="5" id="KW-1278">Translocase</keyword>
<dbReference type="PIRSF" id="PIRSF006102">
    <property type="entry name" value="NQR_DE"/>
    <property type="match status" value="1"/>
</dbReference>
<dbReference type="HOGENOM" id="CLU_1239014_0_0_6"/>
<evidence type="ECO:0000256" key="2">
    <source>
        <dbReference type="ARBA" id="ARBA00022448"/>
    </source>
</evidence>